<comment type="caution">
    <text evidence="2">The sequence shown here is derived from an EMBL/GenBank/DDBJ whole genome shotgun (WGS) entry which is preliminary data.</text>
</comment>
<feature type="compositionally biased region" description="Basic residues" evidence="1">
    <location>
        <begin position="192"/>
        <end position="202"/>
    </location>
</feature>
<dbReference type="EMBL" id="JALJOS010000047">
    <property type="protein sequence ID" value="KAK9819418.1"/>
    <property type="molecule type" value="Genomic_DNA"/>
</dbReference>
<dbReference type="AlphaFoldDB" id="A0AAW1QDE2"/>
<proteinExistence type="predicted"/>
<accession>A0AAW1QDE2</accession>
<name>A0AAW1QDE2_9CHLO</name>
<dbReference type="PANTHER" id="PTHR31968">
    <property type="entry name" value="SERINE/ARGININE-RELATED PROTEIN 53"/>
    <property type="match status" value="1"/>
</dbReference>
<feature type="compositionally biased region" description="Basic and acidic residues" evidence="1">
    <location>
        <begin position="251"/>
        <end position="263"/>
    </location>
</feature>
<dbReference type="GO" id="GO:0000380">
    <property type="term" value="P:alternative mRNA splicing, via spliceosome"/>
    <property type="evidence" value="ECO:0007669"/>
    <property type="project" value="InterPro"/>
</dbReference>
<gene>
    <name evidence="2" type="ORF">WJX74_001737</name>
</gene>
<dbReference type="InterPro" id="IPR034604">
    <property type="entry name" value="SRRP53"/>
</dbReference>
<sequence length="509" mass="56785">MDIAKADGLYKLFKQTDEGARQKQGLGFGASFHARAAAAEQTSVKTAEVSAVKRKFAGLKKQQAADSDSEDSRKRPRYASLSPEDRRKPRGSPDYGSEAQSQQHSHKPKYSSSSDRANPVQGGRQRHGAYQDEPHVESHRHRHCHHSSQSSRHNNGRDRDKTDRDDRSHSKRPDAYFSRNDNTSSVHEDKTFRHRTSSRQKQRSPTPDRFCSKPSRPEQHERRKDRSSREHRPETHSRPHRQEDFWTGPSSRDHHSSRIERPMGHRQHSRQHEQRDSSSWRGSSNGRRETREKDSHKGLAVKQASQGRRAADTAKAKKAEDRLLRLIPGYADMTSSQQLKARTRVMLQQNRQQGGSAAVDPWTRFVFSQDALLEEEGGVPEGAAQEEEAEPDGLALHSMPHQARTAPAGHANHAAHEEAIFGAVGKTGTLENGSQCNDPELDGALVVPEHEILPSSCEPGASGLPDLHASTSAAGAPEGLQQLGLAPDASAQLALTWRDRARLMQQRRA</sequence>
<feature type="compositionally biased region" description="Basic and acidic residues" evidence="1">
    <location>
        <begin position="155"/>
        <end position="174"/>
    </location>
</feature>
<evidence type="ECO:0000256" key="1">
    <source>
        <dbReference type="SAM" id="MobiDB-lite"/>
    </source>
</evidence>
<dbReference type="GO" id="GO:0005634">
    <property type="term" value="C:nucleus"/>
    <property type="evidence" value="ECO:0007669"/>
    <property type="project" value="TreeGrafter"/>
</dbReference>
<reference evidence="2 3" key="1">
    <citation type="journal article" date="2024" name="Nat. Commun.">
        <title>Phylogenomics reveals the evolutionary origins of lichenization in chlorophyte algae.</title>
        <authorList>
            <person name="Puginier C."/>
            <person name="Libourel C."/>
            <person name="Otte J."/>
            <person name="Skaloud P."/>
            <person name="Haon M."/>
            <person name="Grisel S."/>
            <person name="Petersen M."/>
            <person name="Berrin J.G."/>
            <person name="Delaux P.M."/>
            <person name="Dal Grande F."/>
            <person name="Keller J."/>
        </authorList>
    </citation>
    <scope>NUCLEOTIDE SEQUENCE [LARGE SCALE GENOMIC DNA]</scope>
    <source>
        <strain evidence="2 3">SAG 2145</strain>
    </source>
</reference>
<dbReference type="Proteomes" id="UP001438707">
    <property type="component" value="Unassembled WGS sequence"/>
</dbReference>
<feature type="compositionally biased region" description="Basic and acidic residues" evidence="1">
    <location>
        <begin position="215"/>
        <end position="244"/>
    </location>
</feature>
<dbReference type="GO" id="GO:0005737">
    <property type="term" value="C:cytoplasm"/>
    <property type="evidence" value="ECO:0007669"/>
    <property type="project" value="TreeGrafter"/>
</dbReference>
<dbReference type="PANTHER" id="PTHR31968:SF4">
    <property type="entry name" value="SERINE_ARGININE-RELATED PROTEIN 53"/>
    <property type="match status" value="1"/>
</dbReference>
<keyword evidence="3" id="KW-1185">Reference proteome</keyword>
<evidence type="ECO:0000313" key="3">
    <source>
        <dbReference type="Proteomes" id="UP001438707"/>
    </source>
</evidence>
<feature type="region of interest" description="Disordered" evidence="1">
    <location>
        <begin position="453"/>
        <end position="475"/>
    </location>
</feature>
<evidence type="ECO:0000313" key="2">
    <source>
        <dbReference type="EMBL" id="KAK9819418.1"/>
    </source>
</evidence>
<protein>
    <submittedName>
        <fullName evidence="2">Uncharacterized protein</fullName>
    </submittedName>
</protein>
<feature type="compositionally biased region" description="Basic and acidic residues" evidence="1">
    <location>
        <begin position="286"/>
        <end position="297"/>
    </location>
</feature>
<organism evidence="2 3">
    <name type="scientific">Apatococcus lobatus</name>
    <dbReference type="NCBI Taxonomy" id="904363"/>
    <lineage>
        <taxon>Eukaryota</taxon>
        <taxon>Viridiplantae</taxon>
        <taxon>Chlorophyta</taxon>
        <taxon>core chlorophytes</taxon>
        <taxon>Trebouxiophyceae</taxon>
        <taxon>Chlorellales</taxon>
        <taxon>Chlorellaceae</taxon>
        <taxon>Apatococcus</taxon>
    </lineage>
</organism>
<feature type="region of interest" description="Disordered" evidence="1">
    <location>
        <begin position="55"/>
        <end position="316"/>
    </location>
</feature>